<evidence type="ECO:0000256" key="1">
    <source>
        <dbReference type="ARBA" id="ARBA00009677"/>
    </source>
</evidence>
<keyword evidence="3" id="KW-0969">Cilium</keyword>
<dbReference type="Pfam" id="PF06429">
    <property type="entry name" value="Flg_bbr_C"/>
    <property type="match status" value="1"/>
</dbReference>
<protein>
    <submittedName>
        <fullName evidence="3">Flagellar basal-body rod protein FlgC</fullName>
    </submittedName>
</protein>
<evidence type="ECO:0000259" key="2">
    <source>
        <dbReference type="Pfam" id="PF06429"/>
    </source>
</evidence>
<accession>A0AAU9AD07</accession>
<name>A0AAU9AD07_LYSEN</name>
<gene>
    <name evidence="3" type="primary">flgC</name>
    <name evidence="3" type="ORF">LEN_1428</name>
</gene>
<proteinExistence type="inferred from homology"/>
<dbReference type="GeneID" id="83063304"/>
<dbReference type="RefSeq" id="WP_096377174.1">
    <property type="nucleotide sequence ID" value="NZ_AP014940.1"/>
</dbReference>
<dbReference type="InterPro" id="IPR010930">
    <property type="entry name" value="Flg_bb/hook_C_dom"/>
</dbReference>
<dbReference type="KEGG" id="lem:LEN_1428"/>
<keyword evidence="3" id="KW-0966">Cell projection</keyword>
<reference evidence="3 4" key="1">
    <citation type="journal article" date="2017" name="DNA Res.">
        <title>Complete genome sequence and expression profile of the commercial lytic enzyme producer Lysobacter enzymogenes M497-1.</title>
        <authorList>
            <person name="Takami H."/>
            <person name="Toyoda A."/>
            <person name="Uchiyama I."/>
            <person name="Itoh T."/>
            <person name="Takaki Y."/>
            <person name="Arai W."/>
            <person name="Nishi S."/>
            <person name="Kawai M."/>
            <person name="Shinya K."/>
            <person name="Ikeda H."/>
        </authorList>
    </citation>
    <scope>NUCLEOTIDE SEQUENCE [LARGE SCALE GENOMIC DNA]</scope>
    <source>
        <strain evidence="3 4">M497-1</strain>
    </source>
</reference>
<keyword evidence="3" id="KW-0282">Flagellum</keyword>
<sequence length="131" mass="13774">MAVDSILDAARAGLAYERLRLDAASRNIASANVALAPGQDATRLGVGAAPRSFADAVGFGPGLAPQPLAAREVHDPGHPLADAAGMVRYPRIDMVQEMTTLMTASRGYEANVRSFNLLRGMMLRALEIGAK</sequence>
<feature type="domain" description="Flagellar basal-body/hook protein C-terminal" evidence="2">
    <location>
        <begin position="85"/>
        <end position="126"/>
    </location>
</feature>
<evidence type="ECO:0000313" key="3">
    <source>
        <dbReference type="EMBL" id="BAV96915.1"/>
    </source>
</evidence>
<evidence type="ECO:0000313" key="4">
    <source>
        <dbReference type="Proteomes" id="UP000218824"/>
    </source>
</evidence>
<organism evidence="3 4">
    <name type="scientific">Lysobacter enzymogenes</name>
    <dbReference type="NCBI Taxonomy" id="69"/>
    <lineage>
        <taxon>Bacteria</taxon>
        <taxon>Pseudomonadati</taxon>
        <taxon>Pseudomonadota</taxon>
        <taxon>Gammaproteobacteria</taxon>
        <taxon>Lysobacterales</taxon>
        <taxon>Lysobacteraceae</taxon>
        <taxon>Lysobacter</taxon>
    </lineage>
</organism>
<comment type="similarity">
    <text evidence="1">Belongs to the flagella basal body rod proteins family.</text>
</comment>
<dbReference type="EMBL" id="AP014940">
    <property type="protein sequence ID" value="BAV96915.1"/>
    <property type="molecule type" value="Genomic_DNA"/>
</dbReference>
<dbReference type="Proteomes" id="UP000218824">
    <property type="component" value="Chromosome"/>
</dbReference>
<dbReference type="AlphaFoldDB" id="A0AAU9AD07"/>